<dbReference type="OrthoDB" id="3396203at2"/>
<dbReference type="EMBL" id="FNEI01000018">
    <property type="protein sequence ID" value="SDJ87068.1"/>
    <property type="molecule type" value="Genomic_DNA"/>
</dbReference>
<evidence type="ECO:0000256" key="3">
    <source>
        <dbReference type="ARBA" id="ARBA00022692"/>
    </source>
</evidence>
<proteinExistence type="predicted"/>
<keyword evidence="7" id="KW-1185">Reference proteome</keyword>
<protein>
    <submittedName>
        <fullName evidence="6">Integral membrane protein</fullName>
    </submittedName>
</protein>
<dbReference type="Pfam" id="PF12823">
    <property type="entry name" value="DUF3817"/>
    <property type="match status" value="1"/>
</dbReference>
<comment type="subcellular location">
    <subcellularLocation>
        <location evidence="1">Cell membrane</location>
        <topology evidence="1">Multi-pass membrane protein</topology>
    </subcellularLocation>
</comment>
<accession>A0A1G8X8T0</accession>
<dbReference type="STRING" id="1045773.SAMN05216555_11845"/>
<reference evidence="7" key="1">
    <citation type="submission" date="2016-10" db="EMBL/GenBank/DDBJ databases">
        <authorList>
            <person name="Varghese N."/>
            <person name="Submissions S."/>
        </authorList>
    </citation>
    <scope>NUCLEOTIDE SEQUENCE [LARGE SCALE GENOMIC DNA]</scope>
    <source>
        <strain evidence="7">CGMCC 1.10783</strain>
    </source>
</reference>
<dbReference type="PANTHER" id="PTHR40077">
    <property type="entry name" value="MEMBRANE PROTEIN-RELATED"/>
    <property type="match status" value="1"/>
</dbReference>
<dbReference type="RefSeq" id="WP_074591143.1">
    <property type="nucleotide sequence ID" value="NZ_FNEI01000018.1"/>
</dbReference>
<dbReference type="Proteomes" id="UP000182130">
    <property type="component" value="Unassembled WGS sequence"/>
</dbReference>
<dbReference type="PANTHER" id="PTHR40077:SF1">
    <property type="entry name" value="MEMBRANE PROTEIN"/>
    <property type="match status" value="1"/>
</dbReference>
<evidence type="ECO:0000256" key="1">
    <source>
        <dbReference type="ARBA" id="ARBA00004651"/>
    </source>
</evidence>
<keyword evidence="4" id="KW-1133">Transmembrane helix</keyword>
<evidence type="ECO:0000313" key="7">
    <source>
        <dbReference type="Proteomes" id="UP000182130"/>
    </source>
</evidence>
<name>A0A1G8X8T0_9MICC</name>
<keyword evidence="3" id="KW-0812">Transmembrane</keyword>
<sequence length="153" mass="16510">MSPRTLFRTLAFAEAVTWTLLLIGLVLKYVTGTTELGVRIGGGIHGFVFLCYASVAAFTWTNQKWRTGTGLLAIASAVIPYATVPVEKSLDRRGLLDGGWRLAEGGEAPKGALERVQAWVLRKPWLALGLALAGVAAVFSFLLFMGPPDTWFA</sequence>
<evidence type="ECO:0000256" key="5">
    <source>
        <dbReference type="ARBA" id="ARBA00023136"/>
    </source>
</evidence>
<keyword evidence="5" id="KW-0472">Membrane</keyword>
<dbReference type="NCBIfam" id="TIGR03954">
    <property type="entry name" value="integ_memb_HG"/>
    <property type="match status" value="1"/>
</dbReference>
<dbReference type="AlphaFoldDB" id="A0A1G8X8T0"/>
<dbReference type="GO" id="GO:0005886">
    <property type="term" value="C:plasma membrane"/>
    <property type="evidence" value="ECO:0007669"/>
    <property type="project" value="UniProtKB-SubCell"/>
</dbReference>
<evidence type="ECO:0000256" key="4">
    <source>
        <dbReference type="ARBA" id="ARBA00022989"/>
    </source>
</evidence>
<keyword evidence="2" id="KW-1003">Cell membrane</keyword>
<dbReference type="InterPro" id="IPR023845">
    <property type="entry name" value="DUF3817_TM"/>
</dbReference>
<gene>
    <name evidence="6" type="ORF">SAMN05216555_11845</name>
</gene>
<organism evidence="6 7">
    <name type="scientific">Arthrobacter cupressi</name>
    <dbReference type="NCBI Taxonomy" id="1045773"/>
    <lineage>
        <taxon>Bacteria</taxon>
        <taxon>Bacillati</taxon>
        <taxon>Actinomycetota</taxon>
        <taxon>Actinomycetes</taxon>
        <taxon>Micrococcales</taxon>
        <taxon>Micrococcaceae</taxon>
        <taxon>Arthrobacter</taxon>
    </lineage>
</organism>
<evidence type="ECO:0000256" key="2">
    <source>
        <dbReference type="ARBA" id="ARBA00022475"/>
    </source>
</evidence>
<evidence type="ECO:0000313" key="6">
    <source>
        <dbReference type="EMBL" id="SDJ87068.1"/>
    </source>
</evidence>